<keyword evidence="1 2" id="KW-0597">Phosphoprotein</keyword>
<dbReference type="SMART" id="SM00448">
    <property type="entry name" value="REC"/>
    <property type="match status" value="1"/>
</dbReference>
<proteinExistence type="predicted"/>
<evidence type="ECO:0000313" key="5">
    <source>
        <dbReference type="Proteomes" id="UP001238163"/>
    </source>
</evidence>
<dbReference type="SUPFAM" id="SSF52172">
    <property type="entry name" value="CheY-like"/>
    <property type="match status" value="1"/>
</dbReference>
<evidence type="ECO:0000259" key="3">
    <source>
        <dbReference type="PROSITE" id="PS50110"/>
    </source>
</evidence>
<accession>A0AAE4ARG3</accession>
<dbReference type="RefSeq" id="WP_307264315.1">
    <property type="nucleotide sequence ID" value="NZ_JAUSVL010000001.1"/>
</dbReference>
<dbReference type="InterPro" id="IPR050595">
    <property type="entry name" value="Bact_response_regulator"/>
</dbReference>
<dbReference type="Gene3D" id="3.40.50.2300">
    <property type="match status" value="1"/>
</dbReference>
<dbReference type="PROSITE" id="PS50110">
    <property type="entry name" value="RESPONSE_REGULATORY"/>
    <property type="match status" value="1"/>
</dbReference>
<dbReference type="InterPro" id="IPR011006">
    <property type="entry name" value="CheY-like_superfamily"/>
</dbReference>
<gene>
    <name evidence="4" type="ORF">J3R75_003584</name>
</gene>
<dbReference type="GO" id="GO:0000160">
    <property type="term" value="P:phosphorelay signal transduction system"/>
    <property type="evidence" value="ECO:0007669"/>
    <property type="project" value="InterPro"/>
</dbReference>
<dbReference type="AlphaFoldDB" id="A0AAE4ARG3"/>
<name>A0AAE4ARG3_9BACT</name>
<organism evidence="4 5">
    <name type="scientific">Oligosphaera ethanolica</name>
    <dbReference type="NCBI Taxonomy" id="760260"/>
    <lineage>
        <taxon>Bacteria</taxon>
        <taxon>Pseudomonadati</taxon>
        <taxon>Lentisphaerota</taxon>
        <taxon>Oligosphaeria</taxon>
        <taxon>Oligosphaerales</taxon>
        <taxon>Oligosphaeraceae</taxon>
        <taxon>Oligosphaera</taxon>
    </lineage>
</organism>
<reference evidence="4" key="1">
    <citation type="submission" date="2023-07" db="EMBL/GenBank/DDBJ databases">
        <title>Genomic Encyclopedia of Type Strains, Phase IV (KMG-IV): sequencing the most valuable type-strain genomes for metagenomic binning, comparative biology and taxonomic classification.</title>
        <authorList>
            <person name="Goeker M."/>
        </authorList>
    </citation>
    <scope>NUCLEOTIDE SEQUENCE</scope>
    <source>
        <strain evidence="4">DSM 24202</strain>
    </source>
</reference>
<dbReference type="CDD" id="cd00156">
    <property type="entry name" value="REC"/>
    <property type="match status" value="1"/>
</dbReference>
<evidence type="ECO:0000313" key="4">
    <source>
        <dbReference type="EMBL" id="MDQ0291477.1"/>
    </source>
</evidence>
<dbReference type="Pfam" id="PF00072">
    <property type="entry name" value="Response_reg"/>
    <property type="match status" value="1"/>
</dbReference>
<sequence length="388" mass="42836">MSDNLFDFLDATLSDTEKFQELLGIVTGYSLVMNRSANRLQAYHDLLVDDVFANAQAEAHLQKASGIITQLRDNSRRLAQTLPTRMGYDRLALNPLLEGVVSRFSKIMAESCAIKLRKSEALYLSGDAFQLQQVFYEVIHWLCQRNASCGGLSVGGMELSLTEKELGMIRLEGQGGVFSIVSIVPGDESDISLGDYQSAAEILGQQSDSSLPLLRFMYWLGVMHLHGGNLLVNQNGPDHGVMFLFPEIENGEGEIGGIKSCGHGETILLVDDEEMIWDVISDMLDTLGYKIILAENGREAVEIYQNNPGEIDLILLDMIMPEMNAREAFFLLKKIDPEVKVLLSSGYVSEEDAQDVLNAGALGFLRKPYRMADLASKIRGILDDTGKS</sequence>
<protein>
    <submittedName>
        <fullName evidence="4">CheY-like chemotaxis protein</fullName>
    </submittedName>
</protein>
<evidence type="ECO:0000256" key="1">
    <source>
        <dbReference type="ARBA" id="ARBA00022553"/>
    </source>
</evidence>
<dbReference type="PANTHER" id="PTHR44591">
    <property type="entry name" value="STRESS RESPONSE REGULATOR PROTEIN 1"/>
    <property type="match status" value="1"/>
</dbReference>
<dbReference type="InterPro" id="IPR001789">
    <property type="entry name" value="Sig_transdc_resp-reg_receiver"/>
</dbReference>
<comment type="caution">
    <text evidence="4">The sequence shown here is derived from an EMBL/GenBank/DDBJ whole genome shotgun (WGS) entry which is preliminary data.</text>
</comment>
<feature type="domain" description="Response regulatory" evidence="3">
    <location>
        <begin position="266"/>
        <end position="382"/>
    </location>
</feature>
<dbReference type="PANTHER" id="PTHR44591:SF3">
    <property type="entry name" value="RESPONSE REGULATORY DOMAIN-CONTAINING PROTEIN"/>
    <property type="match status" value="1"/>
</dbReference>
<dbReference type="Proteomes" id="UP001238163">
    <property type="component" value="Unassembled WGS sequence"/>
</dbReference>
<keyword evidence="5" id="KW-1185">Reference proteome</keyword>
<dbReference type="EMBL" id="JAUSVL010000001">
    <property type="protein sequence ID" value="MDQ0291477.1"/>
    <property type="molecule type" value="Genomic_DNA"/>
</dbReference>
<evidence type="ECO:0000256" key="2">
    <source>
        <dbReference type="PROSITE-ProRule" id="PRU00169"/>
    </source>
</evidence>
<feature type="modified residue" description="4-aspartylphosphate" evidence="2">
    <location>
        <position position="317"/>
    </location>
</feature>